<keyword evidence="3" id="KW-0328">Glycosyltransferase</keyword>
<evidence type="ECO:0000256" key="3">
    <source>
        <dbReference type="ARBA" id="ARBA00022676"/>
    </source>
</evidence>
<dbReference type="EMBL" id="HBKQ01031645">
    <property type="protein sequence ID" value="CAE2251443.1"/>
    <property type="molecule type" value="Transcribed_RNA"/>
</dbReference>
<dbReference type="InterPro" id="IPR009695">
    <property type="entry name" value="Diacylglyc_glucosyltr_N"/>
</dbReference>
<keyword evidence="4" id="KW-0808">Transferase</keyword>
<dbReference type="EC" id="2.4.1.46" evidence="2"/>
<evidence type="ECO:0000256" key="5">
    <source>
        <dbReference type="ARBA" id="ARBA00046299"/>
    </source>
</evidence>
<comment type="similarity">
    <text evidence="1">Belongs to the glycosyltransferase 28 family.</text>
</comment>
<dbReference type="InterPro" id="IPR050519">
    <property type="entry name" value="Glycosyltransf_28_UgtP"/>
</dbReference>
<dbReference type="PANTHER" id="PTHR43025:SF3">
    <property type="entry name" value="MONOGALACTOSYLDIACYLGLYCEROL SYNTHASE 1, CHLOROPLASTIC"/>
    <property type="match status" value="1"/>
</dbReference>
<evidence type="ECO:0000256" key="4">
    <source>
        <dbReference type="ARBA" id="ARBA00022679"/>
    </source>
</evidence>
<dbReference type="SUPFAM" id="SSF53756">
    <property type="entry name" value="UDP-Glycosyltransferase/glycogen phosphorylase"/>
    <property type="match status" value="1"/>
</dbReference>
<dbReference type="GO" id="GO:0046509">
    <property type="term" value="F:1,2-diacylglycerol 3-beta-galactosyltransferase activity"/>
    <property type="evidence" value="ECO:0007669"/>
    <property type="project" value="UniProtKB-EC"/>
</dbReference>
<dbReference type="Gene3D" id="3.40.50.2000">
    <property type="entry name" value="Glycogen Phosphorylase B"/>
    <property type="match status" value="1"/>
</dbReference>
<dbReference type="AlphaFoldDB" id="A0A7S4J4S4"/>
<dbReference type="Pfam" id="PF04101">
    <property type="entry name" value="Glyco_tran_28_C"/>
    <property type="match status" value="1"/>
</dbReference>
<gene>
    <name evidence="9" type="ORF">OAUR00152_LOCUS21543</name>
</gene>
<evidence type="ECO:0000259" key="7">
    <source>
        <dbReference type="Pfam" id="PF04101"/>
    </source>
</evidence>
<feature type="domain" description="Diacylglycerol glucosyltransferase N-terminal" evidence="8">
    <location>
        <begin position="61"/>
        <end position="231"/>
    </location>
</feature>
<evidence type="ECO:0000256" key="2">
    <source>
        <dbReference type="ARBA" id="ARBA00012615"/>
    </source>
</evidence>
<organism evidence="9">
    <name type="scientific">Odontella aurita</name>
    <dbReference type="NCBI Taxonomy" id="265563"/>
    <lineage>
        <taxon>Eukaryota</taxon>
        <taxon>Sar</taxon>
        <taxon>Stramenopiles</taxon>
        <taxon>Ochrophyta</taxon>
        <taxon>Bacillariophyta</taxon>
        <taxon>Mediophyceae</taxon>
        <taxon>Biddulphiophycidae</taxon>
        <taxon>Eupodiscales</taxon>
        <taxon>Odontellaceae</taxon>
        <taxon>Odontella</taxon>
    </lineage>
</organism>
<dbReference type="PANTHER" id="PTHR43025">
    <property type="entry name" value="MONOGALACTOSYLDIACYLGLYCEROL SYNTHASE"/>
    <property type="match status" value="1"/>
</dbReference>
<evidence type="ECO:0000256" key="6">
    <source>
        <dbReference type="SAM" id="MobiDB-lite"/>
    </source>
</evidence>
<reference evidence="9" key="1">
    <citation type="submission" date="2021-01" db="EMBL/GenBank/DDBJ databases">
        <authorList>
            <person name="Corre E."/>
            <person name="Pelletier E."/>
            <person name="Niang G."/>
            <person name="Scheremetjew M."/>
            <person name="Finn R."/>
            <person name="Kale V."/>
            <person name="Holt S."/>
            <person name="Cochrane G."/>
            <person name="Meng A."/>
            <person name="Brown T."/>
            <person name="Cohen L."/>
        </authorList>
    </citation>
    <scope>NUCLEOTIDE SEQUENCE</scope>
    <source>
        <strain evidence="9">Isolate 1302-5</strain>
    </source>
</reference>
<dbReference type="Pfam" id="PF06925">
    <property type="entry name" value="MGDG_synth"/>
    <property type="match status" value="1"/>
</dbReference>
<name>A0A7S4J4S4_9STRA</name>
<proteinExistence type="inferred from homology"/>
<feature type="domain" description="Glycosyl transferase family 28 C-terminal" evidence="7">
    <location>
        <begin position="363"/>
        <end position="419"/>
    </location>
</feature>
<evidence type="ECO:0000256" key="1">
    <source>
        <dbReference type="ARBA" id="ARBA00006962"/>
    </source>
</evidence>
<protein>
    <recommendedName>
        <fullName evidence="2">monogalactosyldiacylglycerol synthase</fullName>
        <ecNumber evidence="2">2.4.1.46</ecNumber>
    </recommendedName>
</protein>
<dbReference type="InterPro" id="IPR007235">
    <property type="entry name" value="Glyco_trans_28_C"/>
</dbReference>
<feature type="compositionally biased region" description="Acidic residues" evidence="6">
    <location>
        <begin position="12"/>
        <end position="24"/>
    </location>
</feature>
<comment type="subcellular location">
    <subcellularLocation>
        <location evidence="5">Plastid</location>
        <location evidence="5">Chloroplast membrane</location>
    </subcellularLocation>
</comment>
<dbReference type="GO" id="GO:0031969">
    <property type="term" value="C:chloroplast membrane"/>
    <property type="evidence" value="ECO:0007669"/>
    <property type="project" value="UniProtKB-SubCell"/>
</dbReference>
<dbReference type="GO" id="GO:0009247">
    <property type="term" value="P:glycolipid biosynthetic process"/>
    <property type="evidence" value="ECO:0007669"/>
    <property type="project" value="InterPro"/>
</dbReference>
<sequence length="503" mass="55440">MEAPAEVVESFTNEDEEEEGEEIADVERTHAEIEAEIEKLTEEKGGPLRVLFLSADTGGGHRASAESLAKSFQMHYPGTTYDLLDVWTPTGLWPYRTLVPAYKHMSAHPRQWKLFYHLSNNFFYEICYDFHTWLTCERGIRKTIESYDPDVVVSVHPTMNNVPMISTRKVAKKKGKDIPFFTVVTDFGSAHTTWFQKGVDGMFVASERIRKLAKKRGSVADDKLVMSGLPIRHDFAVQAERLGDRTSEGGREYQKSVRESLGVDAADDRNVVLVMGGGEGVGSLSDIVDGLYAKFRKAGVDATIYVVCGRNDKLREELATKCWDTVLRESHLPKKKFLPLGFLRPHRSGRIQKALDEAHAKEKAEEVEGRYHAPGRVDVVGLGFVTNMAEYMVAADVLVTKAGPGTIAEAAAVGLPVMLTSFLPGQEAGNVNVVLDGGFGDYCEDPDGIADEVSCWLGDSRLMAEMSHRAREVGHPHAASDIALEIGQIAHKRRGKAGDVATS</sequence>
<feature type="compositionally biased region" description="Low complexity" evidence="6">
    <location>
        <begin position="1"/>
        <end position="11"/>
    </location>
</feature>
<evidence type="ECO:0000313" key="9">
    <source>
        <dbReference type="EMBL" id="CAE2251443.1"/>
    </source>
</evidence>
<feature type="region of interest" description="Disordered" evidence="6">
    <location>
        <begin position="1"/>
        <end position="24"/>
    </location>
</feature>
<accession>A0A7S4J4S4</accession>
<evidence type="ECO:0000259" key="8">
    <source>
        <dbReference type="Pfam" id="PF06925"/>
    </source>
</evidence>